<dbReference type="Proteomes" id="UP001647509">
    <property type="component" value="Unassembled WGS sequence"/>
</dbReference>
<sequence length="377" mass="44103">MINKRLLIKHLLAHNDENSFYDKKRKIDIGQKEGKAKFLKHVCALSNSNPKNNSFIVIGVEDDDNTIIGVDFFDDSKIQNLINAYLTNPPIVQYENIPFPHLPNNKVVGLVTIRPNDKITSLRKNIWKYYGGSVFFRDGSMSMPKVFDIEIKDVNSKIVSAIENNAQNNIEHTLDGVFDFMNSRVDYNAQYKVFKEYFVVCWAGQKKLVKDEIYYSRVDIELINERVRLFFSALDEVSININDNQFKIIEYVNLGLQGTNRYYPLEETLIKFEDNAQYSIETALLFEPPIFDKKILHHIYNANNAIIKKLKKGLPLTPAEEIDLKNLPETYLICYLNNFENAINKLTEAKFYIKNYDQDTYRLYKETLRILRKVRYN</sequence>
<reference evidence="1" key="1">
    <citation type="submission" date="2021-05" db="EMBL/GenBank/DDBJ databases">
        <title>Draft genomes of bacteria isolated from model marine particles.</title>
        <authorList>
            <person name="Datta M.S."/>
            <person name="Schwartzman J.A."/>
            <person name="Enke T.N."/>
            <person name="Saavedra J."/>
            <person name="Cermak N."/>
            <person name="Cordero O.X."/>
        </authorList>
    </citation>
    <scope>NUCLEOTIDE SEQUENCE</scope>
    <source>
        <strain evidence="1">I2M19</strain>
    </source>
</reference>
<comment type="caution">
    <text evidence="1">The sequence shown here is derived from an EMBL/GenBank/DDBJ whole genome shotgun (WGS) entry which is preliminary data.</text>
</comment>
<evidence type="ECO:0000313" key="1">
    <source>
        <dbReference type="EMBL" id="MBU2949873.1"/>
    </source>
</evidence>
<keyword evidence="2" id="KW-1185">Reference proteome</keyword>
<gene>
    <name evidence="1" type="ORF">KO493_04085</name>
</gene>
<accession>A0ACC5U6C7</accession>
<name>A0ACC5U6C7_9FLAO</name>
<proteinExistence type="predicted"/>
<keyword evidence="1" id="KW-0067">ATP-binding</keyword>
<protein>
    <submittedName>
        <fullName evidence="1">ATP-binding protein</fullName>
    </submittedName>
</protein>
<evidence type="ECO:0000313" key="2">
    <source>
        <dbReference type="Proteomes" id="UP001647509"/>
    </source>
</evidence>
<organism evidence="1 2">
    <name type="scientific">Pseudotamlana agarivorans</name>
    <dbReference type="NCBI Taxonomy" id="481183"/>
    <lineage>
        <taxon>Bacteria</taxon>
        <taxon>Pseudomonadati</taxon>
        <taxon>Bacteroidota</taxon>
        <taxon>Flavobacteriia</taxon>
        <taxon>Flavobacteriales</taxon>
        <taxon>Flavobacteriaceae</taxon>
        <taxon>Pseudotamlana</taxon>
    </lineage>
</organism>
<dbReference type="EMBL" id="JAHKPD010000008">
    <property type="protein sequence ID" value="MBU2949873.1"/>
    <property type="molecule type" value="Genomic_DNA"/>
</dbReference>
<keyword evidence="1" id="KW-0547">Nucleotide-binding</keyword>